<name>A0A4V3S893_9HYME</name>
<evidence type="ECO:0000313" key="2">
    <source>
        <dbReference type="EMBL" id="TGZ40374.1"/>
    </source>
</evidence>
<dbReference type="AlphaFoldDB" id="A0A4V3S893"/>
<feature type="region of interest" description="Disordered" evidence="1">
    <location>
        <begin position="403"/>
        <end position="439"/>
    </location>
</feature>
<feature type="region of interest" description="Disordered" evidence="1">
    <location>
        <begin position="325"/>
        <end position="344"/>
    </location>
</feature>
<reference evidence="2 3" key="1">
    <citation type="journal article" date="2019" name="Philos. Trans. R. Soc. Lond., B, Biol. Sci.">
        <title>Ant behaviour and brain gene expression of defending hosts depend on the ecological success of the intruding social parasite.</title>
        <authorList>
            <person name="Kaur R."/>
            <person name="Stoldt M."/>
            <person name="Jongepier E."/>
            <person name="Feldmeyer B."/>
            <person name="Menzel F."/>
            <person name="Bornberg-Bauer E."/>
            <person name="Foitzik S."/>
        </authorList>
    </citation>
    <scope>NUCLEOTIDE SEQUENCE [LARGE SCALE GENOMIC DNA]</scope>
    <source>
        <tissue evidence="2">Whole body</tissue>
    </source>
</reference>
<comment type="caution">
    <text evidence="2">The sequence shown here is derived from an EMBL/GenBank/DDBJ whole genome shotgun (WGS) entry which is preliminary data.</text>
</comment>
<keyword evidence="3" id="KW-1185">Reference proteome</keyword>
<feature type="compositionally biased region" description="Polar residues" evidence="1">
    <location>
        <begin position="429"/>
        <end position="438"/>
    </location>
</feature>
<feature type="compositionally biased region" description="Basic and acidic residues" evidence="1">
    <location>
        <begin position="200"/>
        <end position="227"/>
    </location>
</feature>
<evidence type="ECO:0000256" key="1">
    <source>
        <dbReference type="SAM" id="MobiDB-lite"/>
    </source>
</evidence>
<dbReference type="EMBL" id="QBLH01003278">
    <property type="protein sequence ID" value="TGZ40374.1"/>
    <property type="molecule type" value="Genomic_DNA"/>
</dbReference>
<sequence length="497" mass="55655">MKTLFTHHGRRIGIANPIRWIAPRRRGDLAFIRNCQEQKGDEFKELPRAVCLLAQNRQSDRTGRFFCITFSHAPRRRSRYDGAATAKPQDRPPHERAYARTMHTPSPLERGCAQTDNRYSVTPTLAGDKGLNGQPGRCTGYTDGYAPTTRRAALRRTARALSIRLFVLRDEGAVPRLCAPRKRRAHAHALTHTHACTPHSELRNSEKSTRSRRSVEPATERRRERDPGVSTIRNARLVPQPISRDKTSLLHRRDTNSLANSCLVSIASRLTGTELTVEDFLVRSSLDGKLPGSFCCTNIQMHRRAFTRLSLRHVARNISNELETRRNTRGHAPSSSRCAMSTERVGLRTCPRSASNARLFSRRFFSPTEESSRLNGESRITHFNSTEEYVHGDEIAAGRQPARGVINLGPGTRTVDDNDNDNVDDDETMTTGNPTSERPSFFVSTGHEIHRCNNVASGSNATNRDASEIGLGRNREAFTIRVPADAISAALSDRRQH</sequence>
<protein>
    <submittedName>
        <fullName evidence="2">Uncharacterized protein</fullName>
    </submittedName>
</protein>
<organism evidence="2 3">
    <name type="scientific">Temnothorax longispinosus</name>
    <dbReference type="NCBI Taxonomy" id="300112"/>
    <lineage>
        <taxon>Eukaryota</taxon>
        <taxon>Metazoa</taxon>
        <taxon>Ecdysozoa</taxon>
        <taxon>Arthropoda</taxon>
        <taxon>Hexapoda</taxon>
        <taxon>Insecta</taxon>
        <taxon>Pterygota</taxon>
        <taxon>Neoptera</taxon>
        <taxon>Endopterygota</taxon>
        <taxon>Hymenoptera</taxon>
        <taxon>Apocrita</taxon>
        <taxon>Aculeata</taxon>
        <taxon>Formicoidea</taxon>
        <taxon>Formicidae</taxon>
        <taxon>Myrmicinae</taxon>
        <taxon>Temnothorax</taxon>
    </lineage>
</organism>
<feature type="region of interest" description="Disordered" evidence="1">
    <location>
        <begin position="189"/>
        <end position="234"/>
    </location>
</feature>
<gene>
    <name evidence="2" type="ORF">DBV15_07538</name>
</gene>
<accession>A0A4V3S893</accession>
<feature type="compositionally biased region" description="Acidic residues" evidence="1">
    <location>
        <begin position="417"/>
        <end position="428"/>
    </location>
</feature>
<proteinExistence type="predicted"/>
<dbReference type="Proteomes" id="UP000310200">
    <property type="component" value="Unassembled WGS sequence"/>
</dbReference>
<evidence type="ECO:0000313" key="3">
    <source>
        <dbReference type="Proteomes" id="UP000310200"/>
    </source>
</evidence>